<keyword evidence="1" id="KW-0812">Transmembrane</keyword>
<keyword evidence="1" id="KW-0472">Membrane</keyword>
<organism evidence="2">
    <name type="scientific">viral metagenome</name>
    <dbReference type="NCBI Taxonomy" id="1070528"/>
    <lineage>
        <taxon>unclassified sequences</taxon>
        <taxon>metagenomes</taxon>
        <taxon>organismal metagenomes</taxon>
    </lineage>
</organism>
<protein>
    <submittedName>
        <fullName evidence="2">Uncharacterized protein</fullName>
    </submittedName>
</protein>
<accession>A0A6M3Y0Y2</accession>
<evidence type="ECO:0000313" key="2">
    <source>
        <dbReference type="EMBL" id="QJI02146.1"/>
    </source>
</evidence>
<name>A0A6M3Y0Y2_9ZZZZ</name>
<dbReference type="AlphaFoldDB" id="A0A6M3Y0Y2"/>
<proteinExistence type="predicted"/>
<dbReference type="EMBL" id="MT144977">
    <property type="protein sequence ID" value="QJI02146.1"/>
    <property type="molecule type" value="Genomic_DNA"/>
</dbReference>
<gene>
    <name evidence="2" type="ORF">TM448B02946_0013</name>
</gene>
<keyword evidence="1" id="KW-1133">Transmembrane helix</keyword>
<reference evidence="2" key="1">
    <citation type="submission" date="2020-03" db="EMBL/GenBank/DDBJ databases">
        <title>The deep terrestrial virosphere.</title>
        <authorList>
            <person name="Holmfeldt K."/>
            <person name="Nilsson E."/>
            <person name="Simone D."/>
            <person name="Lopez-Fernandez M."/>
            <person name="Wu X."/>
            <person name="de Brujin I."/>
            <person name="Lundin D."/>
            <person name="Andersson A."/>
            <person name="Bertilsson S."/>
            <person name="Dopson M."/>
        </authorList>
    </citation>
    <scope>NUCLEOTIDE SEQUENCE</scope>
    <source>
        <strain evidence="2">TM448B02946</strain>
    </source>
</reference>
<feature type="transmembrane region" description="Helical" evidence="1">
    <location>
        <begin position="27"/>
        <end position="47"/>
    </location>
</feature>
<evidence type="ECO:0000256" key="1">
    <source>
        <dbReference type="SAM" id="Phobius"/>
    </source>
</evidence>
<sequence>MTASIKNPNYFNAYTGKTRTRFVPKSHCLKISLICLAIAVAGILFIGCATTKDYVQPSCVPRSIYQSVGVSLEMKHPVRIVISHTADPLVDHAQAQAFVDGRWIWLTQQGDVVFLSDINEEGYIDPSYRPLTPYKYLTVSDIIDELKVKGRLK</sequence>